<dbReference type="EMBL" id="CP017755">
    <property type="protein sequence ID" value="AOZ09776.1"/>
    <property type="molecule type" value="Genomic_DNA"/>
</dbReference>
<dbReference type="NCBIfam" id="NF005679">
    <property type="entry name" value="PRK07475.1"/>
    <property type="match status" value="1"/>
</dbReference>
<accession>A0ABN4TTY8</accession>
<evidence type="ECO:0000313" key="1">
    <source>
        <dbReference type="EMBL" id="AOZ09776.1"/>
    </source>
</evidence>
<sequence>MADDIADGRAPGPGQPALGVVMLDTVFPRPPGDIGNPATFAFATRYQRVPAASPRRVVFGQAEGLGGAFVEAALALQAQGCQAIVTSCGFLALHHREMAAALRVPFASSALCWLPTLYQVCGGPEAVGVLTASAGALSDAHLEAVGGSARSPRAGMDEAGEFARVILGNQPEGDMARVGQEVVETAVRFAAAHPRLRALVLECTNMPPYAAEIARRCRLPVFDLVSLARQLMAGAAAR</sequence>
<dbReference type="Pfam" id="PF01177">
    <property type="entry name" value="Asp_Glu_race"/>
    <property type="match status" value="1"/>
</dbReference>
<dbReference type="RefSeq" id="WP_071072327.1">
    <property type="nucleotide sequence ID" value="NZ_CP017755.1"/>
</dbReference>
<name>A0ABN4TTY8_9BURK</name>
<organism evidence="1 2">
    <name type="scientific">Cupriavidus malaysiensis</name>
    <dbReference type="NCBI Taxonomy" id="367825"/>
    <lineage>
        <taxon>Bacteria</taxon>
        <taxon>Pseudomonadati</taxon>
        <taxon>Pseudomonadota</taxon>
        <taxon>Betaproteobacteria</taxon>
        <taxon>Burkholderiales</taxon>
        <taxon>Burkholderiaceae</taxon>
        <taxon>Cupriavidus</taxon>
    </lineage>
</organism>
<protein>
    <recommendedName>
        <fullName evidence="3">Aspartate/glutamate racemase family protein</fullName>
    </recommendedName>
</protein>
<keyword evidence="2" id="KW-1185">Reference proteome</keyword>
<evidence type="ECO:0008006" key="3">
    <source>
        <dbReference type="Google" id="ProtNLM"/>
    </source>
</evidence>
<gene>
    <name evidence="1" type="ORF">BKK80_29190</name>
</gene>
<dbReference type="Gene3D" id="3.40.50.1860">
    <property type="match status" value="2"/>
</dbReference>
<dbReference type="InterPro" id="IPR015942">
    <property type="entry name" value="Asp/Glu/hydantoin_racemase"/>
</dbReference>
<proteinExistence type="predicted"/>
<reference evidence="1 2" key="1">
    <citation type="submission" date="2016-10" db="EMBL/GenBank/DDBJ databases">
        <title>Complete genome sequences of three Cupriavidus strains isolated from various Malaysian environments.</title>
        <authorList>
            <person name="Abdullah A.A.-A."/>
            <person name="Shafie N.A.H."/>
            <person name="Lau N.S."/>
        </authorList>
    </citation>
    <scope>NUCLEOTIDE SEQUENCE [LARGE SCALE GENOMIC DNA]</scope>
    <source>
        <strain evidence="1 2">USMAA1020</strain>
    </source>
</reference>
<dbReference type="Proteomes" id="UP000177515">
    <property type="component" value="Chromosome 2"/>
</dbReference>
<evidence type="ECO:0000313" key="2">
    <source>
        <dbReference type="Proteomes" id="UP000177515"/>
    </source>
</evidence>
<dbReference type="InterPro" id="IPR001920">
    <property type="entry name" value="Asp/Glu_race"/>
</dbReference>